<dbReference type="Proteomes" id="UP000238274">
    <property type="component" value="Unassembled WGS sequence"/>
</dbReference>
<proteinExistence type="predicted"/>
<feature type="region of interest" description="Disordered" evidence="1">
    <location>
        <begin position="210"/>
        <end position="269"/>
    </location>
</feature>
<protein>
    <submittedName>
        <fullName evidence="2">Uncharacterized protein</fullName>
    </submittedName>
</protein>
<feature type="compositionally biased region" description="Low complexity" evidence="1">
    <location>
        <begin position="240"/>
        <end position="253"/>
    </location>
</feature>
<name>A0A2S4WJG7_9BASI</name>
<evidence type="ECO:0000256" key="1">
    <source>
        <dbReference type="SAM" id="MobiDB-lite"/>
    </source>
</evidence>
<sequence length="269" mass="29991">MSNIFTGVPSVTVGSFGFSDLSNTVHQPDTVTSRVSSTRTSTTQQTAKLLSNDDAGPVVANLGAPVINSSNHMSHVVLYLDYEVWMDANMIPTSRQTLLDIHQIDQTLWSRNTAPQRPWFRSSKIMHTSTPLKNSQARLADVARHYPADRVGNVDWFYAVFKPAQTTKSTWVVFSKSQATYDKFVDDTLRKLRRNPNSTVHISMRIDESRFEQRPKWSQHDVENQEAIGPIIDKKKSTDSADSSSGADNGSATQAVVPQQITISFDSET</sequence>
<dbReference type="AlphaFoldDB" id="A0A2S4WJG7"/>
<evidence type="ECO:0000313" key="3">
    <source>
        <dbReference type="Proteomes" id="UP000238274"/>
    </source>
</evidence>
<gene>
    <name evidence="2" type="ORF">PSHT_01848</name>
</gene>
<organism evidence="2 3">
    <name type="scientific">Puccinia striiformis</name>
    <dbReference type="NCBI Taxonomy" id="27350"/>
    <lineage>
        <taxon>Eukaryota</taxon>
        <taxon>Fungi</taxon>
        <taxon>Dikarya</taxon>
        <taxon>Basidiomycota</taxon>
        <taxon>Pucciniomycotina</taxon>
        <taxon>Pucciniomycetes</taxon>
        <taxon>Pucciniales</taxon>
        <taxon>Pucciniaceae</taxon>
        <taxon>Puccinia</taxon>
    </lineage>
</organism>
<dbReference type="EMBL" id="PKSM01000015">
    <property type="protein sequence ID" value="POW21884.1"/>
    <property type="molecule type" value="Genomic_DNA"/>
</dbReference>
<accession>A0A2S4WJG7</accession>
<dbReference type="VEuPathDB" id="FungiDB:PSHT_01848"/>
<keyword evidence="3" id="KW-1185">Reference proteome</keyword>
<reference evidence="3" key="3">
    <citation type="journal article" date="2018" name="Mol. Plant Microbe Interact.">
        <title>Genome sequence resources for the wheat stripe rust pathogen (Puccinia striiformis f. sp. tritici) and the barley stripe rust pathogen (Puccinia striiformis f. sp. hordei).</title>
        <authorList>
            <person name="Xia C."/>
            <person name="Wang M."/>
            <person name="Yin C."/>
            <person name="Cornejo O.E."/>
            <person name="Hulbert S.H."/>
            <person name="Chen X."/>
        </authorList>
    </citation>
    <scope>NUCLEOTIDE SEQUENCE [LARGE SCALE GENOMIC DNA]</scope>
    <source>
        <strain evidence="3">93TX-2</strain>
    </source>
</reference>
<reference evidence="3" key="2">
    <citation type="journal article" date="2018" name="BMC Genomics">
        <title>Genomic insights into host adaptation between the wheat stripe rust pathogen (Puccinia striiformis f. sp. tritici) and the barley stripe rust pathogen (Puccinia striiformis f. sp. hordei).</title>
        <authorList>
            <person name="Xia C."/>
            <person name="Wang M."/>
            <person name="Yin C."/>
            <person name="Cornejo O.E."/>
            <person name="Hulbert S.H."/>
            <person name="Chen X."/>
        </authorList>
    </citation>
    <scope>NUCLEOTIDE SEQUENCE [LARGE SCALE GENOMIC DNA]</scope>
    <source>
        <strain evidence="3">93TX-2</strain>
    </source>
</reference>
<reference evidence="2 3" key="1">
    <citation type="submission" date="2017-12" db="EMBL/GenBank/DDBJ databases">
        <title>Gene loss provides genomic basis for host adaptation in cereal stripe rust fungi.</title>
        <authorList>
            <person name="Xia C."/>
        </authorList>
    </citation>
    <scope>NUCLEOTIDE SEQUENCE [LARGE SCALE GENOMIC DNA]</scope>
    <source>
        <strain evidence="2 3">93TX-2</strain>
    </source>
</reference>
<evidence type="ECO:0000313" key="2">
    <source>
        <dbReference type="EMBL" id="POW21884.1"/>
    </source>
</evidence>
<dbReference type="VEuPathDB" id="FungiDB:PSTT_04083"/>
<feature type="compositionally biased region" description="Polar residues" evidence="1">
    <location>
        <begin position="254"/>
        <end position="269"/>
    </location>
</feature>
<feature type="compositionally biased region" description="Basic and acidic residues" evidence="1">
    <location>
        <begin position="210"/>
        <end position="223"/>
    </location>
</feature>
<comment type="caution">
    <text evidence="2">The sequence shown here is derived from an EMBL/GenBank/DDBJ whole genome shotgun (WGS) entry which is preliminary data.</text>
</comment>